<dbReference type="PANTHER" id="PTHR11879:SF20">
    <property type="entry name" value="ASPARTATE AMINOTRANSFERASE"/>
    <property type="match status" value="1"/>
</dbReference>
<dbReference type="HOGENOM" id="CLU_032440_1_2_1"/>
<evidence type="ECO:0000256" key="6">
    <source>
        <dbReference type="ARBA" id="ARBA00022898"/>
    </source>
</evidence>
<dbReference type="EMBL" id="AFWA02000009">
    <property type="protein sequence ID" value="EMR09785.1"/>
    <property type="molecule type" value="Genomic_DNA"/>
</dbReference>
<comment type="cofactor">
    <cofactor evidence="1">
        <name>pyridoxal 5'-phosphate</name>
        <dbReference type="ChEBI" id="CHEBI:597326"/>
    </cofactor>
</comment>
<dbReference type="PANTHER" id="PTHR11879">
    <property type="entry name" value="ASPARTATE AMINOTRANSFERASE"/>
    <property type="match status" value="1"/>
</dbReference>
<dbReference type="STRING" id="1069680.M7P7G5"/>
<keyword evidence="6" id="KW-0663">Pyridoxal phosphate</keyword>
<evidence type="ECO:0000313" key="10">
    <source>
        <dbReference type="Proteomes" id="UP000011958"/>
    </source>
</evidence>
<gene>
    <name evidence="9" type="ORF">PNEG_01968</name>
</gene>
<dbReference type="Proteomes" id="UP000011958">
    <property type="component" value="Unassembled WGS sequence"/>
</dbReference>
<evidence type="ECO:0000256" key="1">
    <source>
        <dbReference type="ARBA" id="ARBA00001933"/>
    </source>
</evidence>
<keyword evidence="5" id="KW-0808">Transferase</keyword>
<protein>
    <recommendedName>
        <fullName evidence="8">Aminotransferase class I/classII large domain-containing protein</fullName>
    </recommendedName>
</protein>
<dbReference type="OrthoDB" id="6752799at2759"/>
<name>M7P7G5_PNEMU</name>
<comment type="similarity">
    <text evidence="2">Belongs to the class-I pyridoxal-phosphate-dependent aminotransferase family.</text>
</comment>
<keyword evidence="10" id="KW-1185">Reference proteome</keyword>
<dbReference type="eggNOG" id="KOG1412">
    <property type="taxonomic scope" value="Eukaryota"/>
</dbReference>
<keyword evidence="4" id="KW-0032">Aminotransferase</keyword>
<dbReference type="OMA" id="MGFEMFC"/>
<dbReference type="InterPro" id="IPR004839">
    <property type="entry name" value="Aminotransferase_I/II_large"/>
</dbReference>
<comment type="subunit">
    <text evidence="3">Homodimer.</text>
</comment>
<dbReference type="SUPFAM" id="SSF53383">
    <property type="entry name" value="PLP-dependent transferases"/>
    <property type="match status" value="1"/>
</dbReference>
<dbReference type="InterPro" id="IPR015421">
    <property type="entry name" value="PyrdxlP-dep_Trfase_major"/>
</dbReference>
<dbReference type="NCBIfam" id="NF006719">
    <property type="entry name" value="PRK09257.1"/>
    <property type="match status" value="1"/>
</dbReference>
<dbReference type="Pfam" id="PF00155">
    <property type="entry name" value="Aminotran_1_2"/>
    <property type="match status" value="1"/>
</dbReference>
<dbReference type="GO" id="GO:0004069">
    <property type="term" value="F:L-aspartate:2-oxoglutarate aminotransferase activity"/>
    <property type="evidence" value="ECO:0007669"/>
    <property type="project" value="UniProtKB-EC"/>
</dbReference>
<dbReference type="GO" id="GO:0006532">
    <property type="term" value="P:aspartate biosynthetic process"/>
    <property type="evidence" value="ECO:0007669"/>
    <property type="project" value="TreeGrafter"/>
</dbReference>
<reference evidence="10" key="1">
    <citation type="journal article" date="2016" name="Nat. Commun.">
        <title>Genome analysis of three Pneumocystis species reveals adaptation mechanisms to life exclusively in mammalian hosts.</title>
        <authorList>
            <person name="Ma L."/>
            <person name="Chen Z."/>
            <person name="Huang D.W."/>
            <person name="Kutty G."/>
            <person name="Ishihara M."/>
            <person name="Wang H."/>
            <person name="Abouelleil A."/>
            <person name="Bishop L."/>
            <person name="Davey E."/>
            <person name="Deng R."/>
            <person name="Deng X."/>
            <person name="Fan L."/>
            <person name="Fantoni G."/>
            <person name="Fitzgerald M."/>
            <person name="Gogineni E."/>
            <person name="Goldberg J.M."/>
            <person name="Handley G."/>
            <person name="Hu X."/>
            <person name="Huber C."/>
            <person name="Jiao X."/>
            <person name="Jones K."/>
            <person name="Levin J.Z."/>
            <person name="Liu Y."/>
            <person name="Macdonald P."/>
            <person name="Melnikov A."/>
            <person name="Raley C."/>
            <person name="Sassi M."/>
            <person name="Sherman B.T."/>
            <person name="Song X."/>
            <person name="Sykes S."/>
            <person name="Tran B."/>
            <person name="Walsh L."/>
            <person name="Xia Y."/>
            <person name="Yang J."/>
            <person name="Young S."/>
            <person name="Zeng Q."/>
            <person name="Zheng X."/>
            <person name="Stephens R."/>
            <person name="Nusbaum C."/>
            <person name="Birren B.W."/>
            <person name="Azadi P."/>
            <person name="Lempicki R.A."/>
            <person name="Cuomo C.A."/>
            <person name="Kovacs J.A."/>
        </authorList>
    </citation>
    <scope>NUCLEOTIDE SEQUENCE [LARGE SCALE GENOMIC DNA]</scope>
    <source>
        <strain evidence="10">B123</strain>
    </source>
</reference>
<dbReference type="GeneID" id="19895662"/>
<evidence type="ECO:0000256" key="2">
    <source>
        <dbReference type="ARBA" id="ARBA00007441"/>
    </source>
</evidence>
<dbReference type="InterPro" id="IPR000796">
    <property type="entry name" value="Asp_trans"/>
</dbReference>
<dbReference type="Gene3D" id="3.40.640.10">
    <property type="entry name" value="Type I PLP-dependent aspartate aminotransferase-like (Major domain)"/>
    <property type="match status" value="1"/>
</dbReference>
<dbReference type="GO" id="GO:0030170">
    <property type="term" value="F:pyridoxal phosphate binding"/>
    <property type="evidence" value="ECO:0007669"/>
    <property type="project" value="InterPro"/>
</dbReference>
<dbReference type="AlphaFoldDB" id="M7P7G5"/>
<sequence length="405" mass="46246">MENSLFEDVPYIEKDVIFELMRLYKDDKFEKKVDLGIGVYRDNYGKPCLLSSVRKAESIIITDPNYNHEYLPIDGLPSFIEASKKLVFGENSPLINSGCVSSVQTISGTGANHLGSLFISLFNKGAVCYFSRPTWSNHDPIWKHAGLTIREYPYFDESTCGFDFEGMITTLQEAPENSIILLHVCGHNPTGVDPTREQWIKICDVMKEKKLFPFFDFAYQGFVSGDIDEDAWPIRHFSERGFELCVCHSFSKSFGLYGERCGCFHLVVKSPDIAKNVHSQLVRIQRNEISSPPSYGAKIVSLILNNEQLTQEWKKNILEISNRIKEIRKLFYQELIRLGTPGSWEHIINQVGMFSYLSLSEKDICRLVNEFHIYIPSNGRISISGLRTGNLEYVARAFDTVVRDL</sequence>
<dbReference type="VEuPathDB" id="FungiDB:PNEG_01968"/>
<proteinExistence type="inferred from homology"/>
<dbReference type="GO" id="GO:0005829">
    <property type="term" value="C:cytosol"/>
    <property type="evidence" value="ECO:0007669"/>
    <property type="project" value="TreeGrafter"/>
</dbReference>
<evidence type="ECO:0000256" key="3">
    <source>
        <dbReference type="ARBA" id="ARBA00011738"/>
    </source>
</evidence>
<comment type="catalytic activity">
    <reaction evidence="7">
        <text>L-aspartate + 2-oxoglutarate = oxaloacetate + L-glutamate</text>
        <dbReference type="Rhea" id="RHEA:21824"/>
        <dbReference type="ChEBI" id="CHEBI:16452"/>
        <dbReference type="ChEBI" id="CHEBI:16810"/>
        <dbReference type="ChEBI" id="CHEBI:29985"/>
        <dbReference type="ChEBI" id="CHEBI:29991"/>
        <dbReference type="EC" id="2.6.1.1"/>
    </reaction>
</comment>
<dbReference type="CDD" id="cd00609">
    <property type="entry name" value="AAT_like"/>
    <property type="match status" value="1"/>
</dbReference>
<dbReference type="RefSeq" id="XP_007873946.1">
    <property type="nucleotide sequence ID" value="XM_007875755.1"/>
</dbReference>
<accession>M7P7G5</accession>
<dbReference type="Gene3D" id="3.90.1150.10">
    <property type="entry name" value="Aspartate Aminotransferase, domain 1"/>
    <property type="match status" value="1"/>
</dbReference>
<evidence type="ECO:0000256" key="7">
    <source>
        <dbReference type="ARBA" id="ARBA00049185"/>
    </source>
</evidence>
<evidence type="ECO:0000256" key="4">
    <source>
        <dbReference type="ARBA" id="ARBA00022576"/>
    </source>
</evidence>
<dbReference type="InterPro" id="IPR015424">
    <property type="entry name" value="PyrdxlP-dep_Trfase"/>
</dbReference>
<comment type="caution">
    <text evidence="9">The sequence shown here is derived from an EMBL/GenBank/DDBJ whole genome shotgun (WGS) entry which is preliminary data.</text>
</comment>
<dbReference type="PRINTS" id="PR00799">
    <property type="entry name" value="TRANSAMINASE"/>
</dbReference>
<evidence type="ECO:0000256" key="5">
    <source>
        <dbReference type="ARBA" id="ARBA00022679"/>
    </source>
</evidence>
<evidence type="ECO:0000313" key="9">
    <source>
        <dbReference type="EMBL" id="EMR09785.1"/>
    </source>
</evidence>
<feature type="domain" description="Aminotransferase class I/classII large" evidence="8">
    <location>
        <begin position="31"/>
        <end position="398"/>
    </location>
</feature>
<organism evidence="9 10">
    <name type="scientific">Pneumocystis murina (strain B123)</name>
    <name type="common">Mouse pneumocystis pneumonia agent</name>
    <name type="synonym">Pneumocystis carinii f. sp. muris</name>
    <dbReference type="NCBI Taxonomy" id="1069680"/>
    <lineage>
        <taxon>Eukaryota</taxon>
        <taxon>Fungi</taxon>
        <taxon>Dikarya</taxon>
        <taxon>Ascomycota</taxon>
        <taxon>Taphrinomycotina</taxon>
        <taxon>Pneumocystomycetes</taxon>
        <taxon>Pneumocystaceae</taxon>
        <taxon>Pneumocystis</taxon>
    </lineage>
</organism>
<dbReference type="InterPro" id="IPR015422">
    <property type="entry name" value="PyrdxlP-dep_Trfase_small"/>
</dbReference>
<evidence type="ECO:0000259" key="8">
    <source>
        <dbReference type="Pfam" id="PF00155"/>
    </source>
</evidence>
<dbReference type="FunFam" id="3.40.640.10:FF:000066">
    <property type="entry name" value="Aspartate aminotransferase"/>
    <property type="match status" value="1"/>
</dbReference>